<dbReference type="GO" id="GO:0019843">
    <property type="term" value="F:rRNA binding"/>
    <property type="evidence" value="ECO:0007669"/>
    <property type="project" value="UniProtKB-UniRule"/>
</dbReference>
<dbReference type="PANTHER" id="PTHR11655">
    <property type="entry name" value="60S/50S RIBOSOMAL PROTEIN L6/L9"/>
    <property type="match status" value="1"/>
</dbReference>
<evidence type="ECO:0000313" key="9">
    <source>
        <dbReference type="EMBL" id="SFP43337.1"/>
    </source>
</evidence>
<dbReference type="EMBL" id="FOXH01000003">
    <property type="protein sequence ID" value="SFP43337.1"/>
    <property type="molecule type" value="Genomic_DNA"/>
</dbReference>
<dbReference type="HAMAP" id="MF_01365_B">
    <property type="entry name" value="Ribosomal_uL6_B"/>
    <property type="match status" value="1"/>
</dbReference>
<dbReference type="SUPFAM" id="SSF56053">
    <property type="entry name" value="Ribosomal protein L6"/>
    <property type="match status" value="2"/>
</dbReference>
<sequence length="185" mass="19965">MSRVGNKVINLPAGVSVSVASDNTVSVKGPKGTLTQAVDPDISVEIEGAELLVKRPTEQKRHKALHGLYRALINNMVVGVSEGFKREMEIIGVGYKASNQGNVLELNLGYSHAVFMAIPSELKISTSMEKGQNPKVFLEGIDKQLIGQVAAKIKSLRKVEPYKGKGIRFIGEEVRRKAGKAGGKK</sequence>
<dbReference type="Pfam" id="PF00347">
    <property type="entry name" value="Ribosomal_L6"/>
    <property type="match status" value="2"/>
</dbReference>
<dbReference type="Proteomes" id="UP000199306">
    <property type="component" value="Unassembled WGS sequence"/>
</dbReference>
<dbReference type="GO" id="GO:0003735">
    <property type="term" value="F:structural constituent of ribosome"/>
    <property type="evidence" value="ECO:0007669"/>
    <property type="project" value="UniProtKB-UniRule"/>
</dbReference>
<evidence type="ECO:0000313" key="10">
    <source>
        <dbReference type="Proteomes" id="UP000199306"/>
    </source>
</evidence>
<dbReference type="AlphaFoldDB" id="A0A1I5QB54"/>
<dbReference type="InterPro" id="IPR000702">
    <property type="entry name" value="Ribosomal_uL6-like"/>
</dbReference>
<keyword evidence="10" id="KW-1185">Reference proteome</keyword>
<evidence type="ECO:0000256" key="4">
    <source>
        <dbReference type="ARBA" id="ARBA00023274"/>
    </source>
</evidence>
<comment type="function">
    <text evidence="5 7">This protein binds to the 23S rRNA, and is important in its secondary structure. It is located near the subunit interface in the base of the L7/L12 stalk, and near the tRNA binding site of the peptidyltransferase center.</text>
</comment>
<accession>A0A1I5QB54</accession>
<evidence type="ECO:0000256" key="7">
    <source>
        <dbReference type="RuleBase" id="RU003870"/>
    </source>
</evidence>
<dbReference type="FunFam" id="3.90.930.12:FF:000002">
    <property type="entry name" value="50S ribosomal protein L6"/>
    <property type="match status" value="1"/>
</dbReference>
<dbReference type="RefSeq" id="WP_092013962.1">
    <property type="nucleotide sequence ID" value="NZ_FOXH01000003.1"/>
</dbReference>
<dbReference type="GO" id="GO:0022625">
    <property type="term" value="C:cytosolic large ribosomal subunit"/>
    <property type="evidence" value="ECO:0007669"/>
    <property type="project" value="UniProtKB-UniRule"/>
</dbReference>
<keyword evidence="1 5" id="KW-0699">rRNA-binding</keyword>
<feature type="domain" description="Large ribosomal subunit protein uL6 alpha-beta" evidence="8">
    <location>
        <begin position="12"/>
        <end position="83"/>
    </location>
</feature>
<reference evidence="9 10" key="1">
    <citation type="submission" date="2016-10" db="EMBL/GenBank/DDBJ databases">
        <authorList>
            <person name="de Groot N.N."/>
        </authorList>
    </citation>
    <scope>NUCLEOTIDE SEQUENCE [LARGE SCALE GENOMIC DNA]</scope>
    <source>
        <strain evidence="10">E92,LMG 26720,CCM 7988</strain>
    </source>
</reference>
<dbReference type="InterPro" id="IPR036789">
    <property type="entry name" value="Ribosomal_uL6-like_a/b-dom_sf"/>
</dbReference>
<comment type="subunit">
    <text evidence="5">Part of the 50S ribosomal subunit.</text>
</comment>
<dbReference type="PANTHER" id="PTHR11655:SF14">
    <property type="entry name" value="LARGE RIBOSOMAL SUBUNIT PROTEIN UL6M"/>
    <property type="match status" value="1"/>
</dbReference>
<proteinExistence type="inferred from homology"/>
<feature type="domain" description="Large ribosomal subunit protein uL6 alpha-beta" evidence="8">
    <location>
        <begin position="91"/>
        <end position="168"/>
    </location>
</feature>
<dbReference type="Gene3D" id="3.90.930.12">
    <property type="entry name" value="Ribosomal protein L6, alpha-beta domain"/>
    <property type="match status" value="2"/>
</dbReference>
<keyword evidence="2 5" id="KW-0694">RNA-binding</keyword>
<name>A0A1I5QB54_9BACT</name>
<keyword evidence="4 5" id="KW-0687">Ribonucleoprotein</keyword>
<comment type="similarity">
    <text evidence="5 6">Belongs to the universal ribosomal protein uL6 family.</text>
</comment>
<gene>
    <name evidence="5" type="primary">rplF</name>
    <name evidence="9" type="ORF">SAMN04515674_103100</name>
</gene>
<dbReference type="STRING" id="1079859.SAMN04515674_103100"/>
<dbReference type="OrthoDB" id="9805007at2"/>
<evidence type="ECO:0000256" key="2">
    <source>
        <dbReference type="ARBA" id="ARBA00022884"/>
    </source>
</evidence>
<organism evidence="9 10">
    <name type="scientific">Pseudarcicella hirudinis</name>
    <dbReference type="NCBI Taxonomy" id="1079859"/>
    <lineage>
        <taxon>Bacteria</taxon>
        <taxon>Pseudomonadati</taxon>
        <taxon>Bacteroidota</taxon>
        <taxon>Cytophagia</taxon>
        <taxon>Cytophagales</taxon>
        <taxon>Flectobacillaceae</taxon>
        <taxon>Pseudarcicella</taxon>
    </lineage>
</organism>
<evidence type="ECO:0000259" key="8">
    <source>
        <dbReference type="Pfam" id="PF00347"/>
    </source>
</evidence>
<dbReference type="PRINTS" id="PR00059">
    <property type="entry name" value="RIBOSOMALL6"/>
</dbReference>
<keyword evidence="3 5" id="KW-0689">Ribosomal protein</keyword>
<evidence type="ECO:0000256" key="6">
    <source>
        <dbReference type="RuleBase" id="RU003869"/>
    </source>
</evidence>
<dbReference type="NCBIfam" id="TIGR03654">
    <property type="entry name" value="L6_bact"/>
    <property type="match status" value="1"/>
</dbReference>
<evidence type="ECO:0000256" key="5">
    <source>
        <dbReference type="HAMAP-Rule" id="MF_01365"/>
    </source>
</evidence>
<protein>
    <recommendedName>
        <fullName evidence="5">Large ribosomal subunit protein uL6</fullName>
    </recommendedName>
</protein>
<dbReference type="InterPro" id="IPR019906">
    <property type="entry name" value="Ribosomal_uL6_bac-type"/>
</dbReference>
<dbReference type="PIRSF" id="PIRSF002162">
    <property type="entry name" value="Ribosomal_L6"/>
    <property type="match status" value="1"/>
</dbReference>
<dbReference type="GO" id="GO:0002181">
    <property type="term" value="P:cytoplasmic translation"/>
    <property type="evidence" value="ECO:0007669"/>
    <property type="project" value="TreeGrafter"/>
</dbReference>
<evidence type="ECO:0000256" key="1">
    <source>
        <dbReference type="ARBA" id="ARBA00022730"/>
    </source>
</evidence>
<evidence type="ECO:0000256" key="3">
    <source>
        <dbReference type="ARBA" id="ARBA00022980"/>
    </source>
</evidence>
<dbReference type="InterPro" id="IPR020040">
    <property type="entry name" value="Ribosomal_uL6_a/b-dom"/>
</dbReference>